<dbReference type="OrthoDB" id="10036964at2759"/>
<evidence type="ECO:0000313" key="12">
    <source>
        <dbReference type="Proteomes" id="UP000494165"/>
    </source>
</evidence>
<dbReference type="PROSITE" id="PS50262">
    <property type="entry name" value="G_PROTEIN_RECEP_F1_2"/>
    <property type="match status" value="1"/>
</dbReference>
<accession>A0A8S1DUT9</accession>
<dbReference type="PANTHER" id="PTHR24243">
    <property type="entry name" value="G-PROTEIN COUPLED RECEPTOR"/>
    <property type="match status" value="1"/>
</dbReference>
<name>A0A8S1DUT9_9INSE</name>
<evidence type="ECO:0000256" key="9">
    <source>
        <dbReference type="SAM" id="Phobius"/>
    </source>
</evidence>
<dbReference type="PRINTS" id="PR00237">
    <property type="entry name" value="GPCRRHODOPSN"/>
</dbReference>
<keyword evidence="8" id="KW-0807">Transducer</keyword>
<keyword evidence="12" id="KW-1185">Reference proteome</keyword>
<protein>
    <recommendedName>
        <fullName evidence="10">G-protein coupled receptors family 1 profile domain-containing protein</fullName>
    </recommendedName>
</protein>
<sequence>MISALVASAENNTTTAFYSGFNHTADPVGAGGGPVFPSYIRTTYMIFCIVILSIGVVGNVMVPIVILKSKDMRNSTNIFLMNLSVADLMVLLVCTPTVLVEVNSPPEVWVLGKEMCEYSISSSH</sequence>
<evidence type="ECO:0000256" key="2">
    <source>
        <dbReference type="ARBA" id="ARBA00010663"/>
    </source>
</evidence>
<dbReference type="EMBL" id="CADEPI010000361">
    <property type="protein sequence ID" value="CAB3384615.1"/>
    <property type="molecule type" value="Genomic_DNA"/>
</dbReference>
<evidence type="ECO:0000256" key="8">
    <source>
        <dbReference type="ARBA" id="ARBA00023224"/>
    </source>
</evidence>
<comment type="similarity">
    <text evidence="2">Belongs to the G-protein coupled receptor 1 family.</text>
</comment>
<dbReference type="GO" id="GO:0005886">
    <property type="term" value="C:plasma membrane"/>
    <property type="evidence" value="ECO:0007669"/>
    <property type="project" value="TreeGrafter"/>
</dbReference>
<gene>
    <name evidence="11" type="ORF">CLODIP_2_CD12252</name>
</gene>
<dbReference type="Gene3D" id="1.20.1070.10">
    <property type="entry name" value="Rhodopsin 7-helix transmembrane proteins"/>
    <property type="match status" value="1"/>
</dbReference>
<keyword evidence="5" id="KW-0297">G-protein coupled receptor</keyword>
<dbReference type="SUPFAM" id="SSF81321">
    <property type="entry name" value="Family A G protein-coupled receptor-like"/>
    <property type="match status" value="1"/>
</dbReference>
<dbReference type="InterPro" id="IPR017452">
    <property type="entry name" value="GPCR_Rhodpsn_7TM"/>
</dbReference>
<keyword evidence="3 9" id="KW-0812">Transmembrane</keyword>
<evidence type="ECO:0000259" key="10">
    <source>
        <dbReference type="PROSITE" id="PS50262"/>
    </source>
</evidence>
<dbReference type="GO" id="GO:0004930">
    <property type="term" value="F:G protein-coupled receptor activity"/>
    <property type="evidence" value="ECO:0007669"/>
    <property type="project" value="UniProtKB-KW"/>
</dbReference>
<dbReference type="PANTHER" id="PTHR24243:SF233">
    <property type="entry name" value="THYROTROPIN-RELEASING HORMONE RECEPTOR"/>
    <property type="match status" value="1"/>
</dbReference>
<keyword evidence="7" id="KW-0675">Receptor</keyword>
<keyword evidence="6 9" id="KW-0472">Membrane</keyword>
<evidence type="ECO:0000256" key="6">
    <source>
        <dbReference type="ARBA" id="ARBA00023136"/>
    </source>
</evidence>
<proteinExistence type="inferred from homology"/>
<feature type="transmembrane region" description="Helical" evidence="9">
    <location>
        <begin position="79"/>
        <end position="99"/>
    </location>
</feature>
<evidence type="ECO:0000256" key="7">
    <source>
        <dbReference type="ARBA" id="ARBA00023170"/>
    </source>
</evidence>
<feature type="domain" description="G-protein coupled receptors family 1 profile" evidence="10">
    <location>
        <begin position="58"/>
        <end position="124"/>
    </location>
</feature>
<dbReference type="Pfam" id="PF00001">
    <property type="entry name" value="7tm_1"/>
    <property type="match status" value="1"/>
</dbReference>
<reference evidence="11 12" key="1">
    <citation type="submission" date="2020-04" db="EMBL/GenBank/DDBJ databases">
        <authorList>
            <person name="Alioto T."/>
            <person name="Alioto T."/>
            <person name="Gomez Garrido J."/>
        </authorList>
    </citation>
    <scope>NUCLEOTIDE SEQUENCE [LARGE SCALE GENOMIC DNA]</scope>
</reference>
<evidence type="ECO:0000256" key="3">
    <source>
        <dbReference type="ARBA" id="ARBA00022692"/>
    </source>
</evidence>
<comment type="subcellular location">
    <subcellularLocation>
        <location evidence="1">Membrane</location>
        <topology evidence="1">Multi-pass membrane protein</topology>
    </subcellularLocation>
</comment>
<evidence type="ECO:0000256" key="1">
    <source>
        <dbReference type="ARBA" id="ARBA00004141"/>
    </source>
</evidence>
<dbReference type="AlphaFoldDB" id="A0A8S1DUT9"/>
<evidence type="ECO:0000256" key="5">
    <source>
        <dbReference type="ARBA" id="ARBA00023040"/>
    </source>
</evidence>
<keyword evidence="4 9" id="KW-1133">Transmembrane helix</keyword>
<evidence type="ECO:0000256" key="4">
    <source>
        <dbReference type="ARBA" id="ARBA00022989"/>
    </source>
</evidence>
<dbReference type="Proteomes" id="UP000494165">
    <property type="component" value="Unassembled WGS sequence"/>
</dbReference>
<dbReference type="InterPro" id="IPR000276">
    <property type="entry name" value="GPCR_Rhodpsn"/>
</dbReference>
<organism evidence="11 12">
    <name type="scientific">Cloeon dipterum</name>
    <dbReference type="NCBI Taxonomy" id="197152"/>
    <lineage>
        <taxon>Eukaryota</taxon>
        <taxon>Metazoa</taxon>
        <taxon>Ecdysozoa</taxon>
        <taxon>Arthropoda</taxon>
        <taxon>Hexapoda</taxon>
        <taxon>Insecta</taxon>
        <taxon>Pterygota</taxon>
        <taxon>Palaeoptera</taxon>
        <taxon>Ephemeroptera</taxon>
        <taxon>Pisciforma</taxon>
        <taxon>Baetidae</taxon>
        <taxon>Cloeon</taxon>
    </lineage>
</organism>
<evidence type="ECO:0000313" key="11">
    <source>
        <dbReference type="EMBL" id="CAB3384615.1"/>
    </source>
</evidence>
<feature type="transmembrane region" description="Helical" evidence="9">
    <location>
        <begin position="44"/>
        <end position="67"/>
    </location>
</feature>
<comment type="caution">
    <text evidence="11">The sequence shown here is derived from an EMBL/GenBank/DDBJ whole genome shotgun (WGS) entry which is preliminary data.</text>
</comment>